<reference evidence="1 2" key="1">
    <citation type="submission" date="2016-05" db="EMBL/GenBank/DDBJ databases">
        <title>Complete Genome and Methylome Analysis of Psychrotrophic Bacterial Isolates from Antarctic Lake Untersee.</title>
        <authorList>
            <person name="Fomenkov A."/>
            <person name="Akimov V.N."/>
            <person name="Vasilyeva L.V."/>
            <person name="Andersen D."/>
            <person name="Vincze T."/>
            <person name="Roberts R.J."/>
        </authorList>
    </citation>
    <scope>NUCLEOTIDE SEQUENCE [LARGE SCALE GENOMIC DNA]</scope>
    <source>
        <strain evidence="1 2">U14-5</strain>
    </source>
</reference>
<protein>
    <submittedName>
        <fullName evidence="1">Uncharacterized protein</fullName>
    </submittedName>
</protein>
<sequence length="264" mass="30651">MVQLKSTEIERLLRLPEYSPIERLDKSSLTKEEHAQIRQVEEVVSFGQDLIDLFDWMIDARGTLPTQKDYVNSGINKMLKWLSENKPELEVTTVMVEACKTRLTRTYMSKVIELHFEASIREHMPEFKIITHPLDSVMGVDAVIEDNRKRYYMHITSNTPMAIKLLKVKESRGGYKLGNAFIKYNRDFNGDIMLKYDIHTETDTTMIINGFPLLRPDFIQWRLLLAGDSATAGESLDIPYSKLDHFTDWAKHQLKQDIQLKRGA</sequence>
<evidence type="ECO:0000313" key="2">
    <source>
        <dbReference type="Proteomes" id="UP000185426"/>
    </source>
</evidence>
<name>A0A1L6ZJ78_BACIA</name>
<dbReference type="RefSeq" id="WP_075622644.1">
    <property type="nucleotide sequence ID" value="NZ_CP015607.1"/>
</dbReference>
<organism evidence="1 2">
    <name type="scientific">Bacillus safensis</name>
    <dbReference type="NCBI Taxonomy" id="561879"/>
    <lineage>
        <taxon>Bacteria</taxon>
        <taxon>Bacillati</taxon>
        <taxon>Bacillota</taxon>
        <taxon>Bacilli</taxon>
        <taxon>Bacillales</taxon>
        <taxon>Bacillaceae</taxon>
        <taxon>Bacillus</taxon>
    </lineage>
</organism>
<gene>
    <name evidence="1" type="ORF">BSA145_12355</name>
</gene>
<evidence type="ECO:0000313" key="1">
    <source>
        <dbReference type="EMBL" id="APT46569.1"/>
    </source>
</evidence>
<accession>A0A1L6ZJ78</accession>
<proteinExistence type="predicted"/>
<dbReference type="EMBL" id="CP015607">
    <property type="protein sequence ID" value="APT46569.1"/>
    <property type="molecule type" value="Genomic_DNA"/>
</dbReference>
<dbReference type="Proteomes" id="UP000185426">
    <property type="component" value="Chromosome"/>
</dbReference>
<dbReference type="AlphaFoldDB" id="A0A1L6ZJ78"/>